<sequence>MHIPDNYLSPQTCAVLFTAAVPVIALSLKKVKIQIAEKKETVPMLGISASLSFLIMMFNVPIPGGTTAHAVGATLLAILIGPYAACLAVTMALVMQAFLFGDGGILALGANIINMACIMPFVGYGLYRLAQKWHHEKLGVILGAYVGINMAALVASIELGLQPLVAHNAAGQPLYAPYPLHMTIPAMLFGHLLIAGWVEAGVTFAVFQFVQRVAPTELYTPKQLTPDLQKSHQLRHYCYGCLGLLAILSPLGLLAHGTAWGEWDAAQLLAQLKRAHLGQKLPTGMAHGLHFNALFSDYAIHGLPVSIGYILSALTALLICYLLGKLVISHDTNRA</sequence>
<feature type="transmembrane region" description="Helical" evidence="7">
    <location>
        <begin position="105"/>
        <end position="126"/>
    </location>
</feature>
<gene>
    <name evidence="9" type="ORF">FC69_GL000370</name>
</gene>
<protein>
    <recommendedName>
        <fullName evidence="8">PDGLE domain-containing protein</fullName>
    </recommendedName>
</protein>
<name>A0A0R1RTH7_9LACO</name>
<keyword evidence="2" id="KW-0813">Transport</keyword>
<dbReference type="GO" id="GO:0005886">
    <property type="term" value="C:plasma membrane"/>
    <property type="evidence" value="ECO:0007669"/>
    <property type="project" value="UniProtKB-SubCell"/>
</dbReference>
<dbReference type="RefSeq" id="WP_025082423.1">
    <property type="nucleotide sequence ID" value="NZ_AZEX01000070.1"/>
</dbReference>
<evidence type="ECO:0000256" key="7">
    <source>
        <dbReference type="SAM" id="Phobius"/>
    </source>
</evidence>
<dbReference type="NCBIfam" id="NF005598">
    <property type="entry name" value="PRK07331.1"/>
    <property type="match status" value="1"/>
</dbReference>
<proteinExistence type="predicted"/>
<dbReference type="NCBIfam" id="NF008873">
    <property type="entry name" value="PRK11909.1"/>
    <property type="match status" value="1"/>
</dbReference>
<dbReference type="PATRIC" id="fig|1423747.3.peg.378"/>
<evidence type="ECO:0000313" key="9">
    <source>
        <dbReference type="EMBL" id="KRL58500.1"/>
    </source>
</evidence>
<evidence type="ECO:0000256" key="3">
    <source>
        <dbReference type="ARBA" id="ARBA00022475"/>
    </source>
</evidence>
<comment type="caution">
    <text evidence="9">The sequence shown here is derived from an EMBL/GenBank/DDBJ whole genome shotgun (WGS) entry which is preliminary data.</text>
</comment>
<evidence type="ECO:0000313" key="10">
    <source>
        <dbReference type="Proteomes" id="UP000051264"/>
    </source>
</evidence>
<dbReference type="Proteomes" id="UP000051264">
    <property type="component" value="Unassembled WGS sequence"/>
</dbReference>
<evidence type="ECO:0000256" key="1">
    <source>
        <dbReference type="ARBA" id="ARBA00004651"/>
    </source>
</evidence>
<keyword evidence="3" id="KW-1003">Cell membrane</keyword>
<feature type="domain" description="PDGLE" evidence="8">
    <location>
        <begin position="243"/>
        <end position="327"/>
    </location>
</feature>
<keyword evidence="5 7" id="KW-1133">Transmembrane helix</keyword>
<accession>A0A0R1RTH7</accession>
<dbReference type="GO" id="GO:0000041">
    <property type="term" value="P:transition metal ion transport"/>
    <property type="evidence" value="ECO:0007669"/>
    <property type="project" value="InterPro"/>
</dbReference>
<dbReference type="eggNOG" id="COG0310">
    <property type="taxonomic scope" value="Bacteria"/>
</dbReference>
<dbReference type="OrthoDB" id="9809846at2"/>
<dbReference type="Gene3D" id="1.10.1760.20">
    <property type="match status" value="1"/>
</dbReference>
<dbReference type="PANTHER" id="PTHR34229:SF1">
    <property type="entry name" value="METAL TRANSPORT PROTEIN HI_1621-RELATED"/>
    <property type="match status" value="1"/>
</dbReference>
<evidence type="ECO:0000256" key="6">
    <source>
        <dbReference type="ARBA" id="ARBA00023136"/>
    </source>
</evidence>
<dbReference type="PANTHER" id="PTHR34229">
    <property type="entry name" value="METAL TRANSPORT PROTEIN HI_1621-RELATED"/>
    <property type="match status" value="1"/>
</dbReference>
<comment type="subcellular location">
    <subcellularLocation>
        <location evidence="1">Cell membrane</location>
        <topology evidence="1">Multi-pass membrane protein</topology>
    </subcellularLocation>
</comment>
<feature type="transmembrane region" description="Helical" evidence="7">
    <location>
        <begin position="74"/>
        <end position="99"/>
    </location>
</feature>
<keyword evidence="4 7" id="KW-0812">Transmembrane</keyword>
<keyword evidence="6 7" id="KW-0472">Membrane</keyword>
<dbReference type="InterPro" id="IPR025937">
    <property type="entry name" value="PDGLE_dom"/>
</dbReference>
<feature type="transmembrane region" description="Helical" evidence="7">
    <location>
        <begin position="237"/>
        <end position="255"/>
    </location>
</feature>
<feature type="transmembrane region" description="Helical" evidence="7">
    <location>
        <begin position="41"/>
        <end position="62"/>
    </location>
</feature>
<reference evidence="9 10" key="1">
    <citation type="journal article" date="2015" name="Genome Announc.">
        <title>Expanding the biotechnology potential of lactobacilli through comparative genomics of 213 strains and associated genera.</title>
        <authorList>
            <person name="Sun Z."/>
            <person name="Harris H.M."/>
            <person name="McCann A."/>
            <person name="Guo C."/>
            <person name="Argimon S."/>
            <person name="Zhang W."/>
            <person name="Yang X."/>
            <person name="Jeffery I.B."/>
            <person name="Cooney J.C."/>
            <person name="Kagawa T.F."/>
            <person name="Liu W."/>
            <person name="Song Y."/>
            <person name="Salvetti E."/>
            <person name="Wrobel A."/>
            <person name="Rasinkangas P."/>
            <person name="Parkhill J."/>
            <person name="Rea M.C."/>
            <person name="O'Sullivan O."/>
            <person name="Ritari J."/>
            <person name="Douillard F.P."/>
            <person name="Paul Ross R."/>
            <person name="Yang R."/>
            <person name="Briner A.E."/>
            <person name="Felis G.E."/>
            <person name="de Vos W.M."/>
            <person name="Barrangou R."/>
            <person name="Klaenhammer T.R."/>
            <person name="Caufield P.W."/>
            <person name="Cui Y."/>
            <person name="Zhang H."/>
            <person name="O'Toole P.W."/>
        </authorList>
    </citation>
    <scope>NUCLEOTIDE SEQUENCE [LARGE SCALE GENOMIC DNA]</scope>
    <source>
        <strain evidence="9 10">DSM 14340</strain>
    </source>
</reference>
<dbReference type="AlphaFoldDB" id="A0A0R1RTH7"/>
<feature type="transmembrane region" description="Helical" evidence="7">
    <location>
        <begin position="138"/>
        <end position="157"/>
    </location>
</feature>
<dbReference type="Pfam" id="PF13190">
    <property type="entry name" value="PDGLE"/>
    <property type="match status" value="1"/>
</dbReference>
<evidence type="ECO:0000256" key="2">
    <source>
        <dbReference type="ARBA" id="ARBA00022448"/>
    </source>
</evidence>
<organism evidence="9 10">
    <name type="scientific">Latilactobacillus fuchuensis DSM 14340 = JCM 11249</name>
    <dbReference type="NCBI Taxonomy" id="1423747"/>
    <lineage>
        <taxon>Bacteria</taxon>
        <taxon>Bacillati</taxon>
        <taxon>Bacillota</taxon>
        <taxon>Bacilli</taxon>
        <taxon>Lactobacillales</taxon>
        <taxon>Lactobacillaceae</taxon>
        <taxon>Latilactobacillus</taxon>
    </lineage>
</organism>
<feature type="transmembrane region" description="Helical" evidence="7">
    <location>
        <begin position="188"/>
        <end position="210"/>
    </location>
</feature>
<evidence type="ECO:0000259" key="8">
    <source>
        <dbReference type="Pfam" id="PF13190"/>
    </source>
</evidence>
<evidence type="ECO:0000256" key="5">
    <source>
        <dbReference type="ARBA" id="ARBA00022989"/>
    </source>
</evidence>
<feature type="transmembrane region" description="Helical" evidence="7">
    <location>
        <begin position="12"/>
        <end position="29"/>
    </location>
</feature>
<dbReference type="EMBL" id="AZEX01000070">
    <property type="protein sequence ID" value="KRL58500.1"/>
    <property type="molecule type" value="Genomic_DNA"/>
</dbReference>
<feature type="transmembrane region" description="Helical" evidence="7">
    <location>
        <begin position="298"/>
        <end position="324"/>
    </location>
</feature>
<dbReference type="Pfam" id="PF01891">
    <property type="entry name" value="CbiM"/>
    <property type="match status" value="1"/>
</dbReference>
<evidence type="ECO:0000256" key="4">
    <source>
        <dbReference type="ARBA" id="ARBA00022692"/>
    </source>
</evidence>
<dbReference type="InterPro" id="IPR002751">
    <property type="entry name" value="CbiM/NikMN"/>
</dbReference>
<dbReference type="STRING" id="1423747.FC69_GL000370"/>